<dbReference type="GO" id="GO:0005737">
    <property type="term" value="C:cytoplasm"/>
    <property type="evidence" value="ECO:0007669"/>
    <property type="project" value="UniProtKB-SubCell"/>
</dbReference>
<dbReference type="InterPro" id="IPR036081">
    <property type="entry name" value="Translin_sf"/>
</dbReference>
<protein>
    <recommendedName>
        <fullName evidence="10">Translin</fullName>
    </recommendedName>
</protein>
<dbReference type="Gene3D" id="1.20.58.190">
    <property type="entry name" value="Translin, domain 1"/>
    <property type="match status" value="1"/>
</dbReference>
<evidence type="ECO:0008006" key="10">
    <source>
        <dbReference type="Google" id="ProtNLM"/>
    </source>
</evidence>
<sequence length="232" mass="26236">MDTEDIEKLNGFLDKDVEIREKIKEQVNELDKKARTMVGILNRVHSTQSEALPPLLDSVRPVLLSCHDTISQLASIVPGNQFWRWKDMWTNSLRTAVFSAVMVEYLTKRDLVSLQGVSDTLGFKAEWADRVALPAEDYLHGVISLVNDLSRLAVNSVTLGDFEEPVKISIFVKDLFAGFSMLNLKNDVLRRRFDSLKYDIKKIEEVVYDVSLRKLTTSSKESKGTAGGDIEK</sequence>
<dbReference type="Gene3D" id="1.20.58.200">
    <property type="entry name" value="Translin, domain 2"/>
    <property type="match status" value="1"/>
</dbReference>
<name>A0A8H5LKB0_9AGAR</name>
<keyword evidence="4" id="KW-0963">Cytoplasm</keyword>
<accession>A0A8H5LKB0</accession>
<comment type="caution">
    <text evidence="8">The sequence shown here is derived from an EMBL/GenBank/DDBJ whole genome shotgun (WGS) entry which is preliminary data.</text>
</comment>
<dbReference type="GO" id="GO:0005634">
    <property type="term" value="C:nucleus"/>
    <property type="evidence" value="ECO:0007669"/>
    <property type="project" value="UniProtKB-SubCell"/>
</dbReference>
<keyword evidence="5" id="KW-0694">RNA-binding</keyword>
<dbReference type="PANTHER" id="PTHR10741">
    <property type="entry name" value="TRANSLIN AND TRANSLIN ASSOCIATED PROTEIN X"/>
    <property type="match status" value="1"/>
</dbReference>
<evidence type="ECO:0000313" key="9">
    <source>
        <dbReference type="Proteomes" id="UP000559027"/>
    </source>
</evidence>
<dbReference type="GO" id="GO:0016070">
    <property type="term" value="P:RNA metabolic process"/>
    <property type="evidence" value="ECO:0007669"/>
    <property type="project" value="InterPro"/>
</dbReference>
<evidence type="ECO:0000256" key="7">
    <source>
        <dbReference type="ARBA" id="ARBA00023242"/>
    </source>
</evidence>
<dbReference type="InterPro" id="IPR016068">
    <property type="entry name" value="Translin_N"/>
</dbReference>
<proteinExistence type="inferred from homology"/>
<dbReference type="OrthoDB" id="829at2759"/>
<dbReference type="AlphaFoldDB" id="A0A8H5LKB0"/>
<evidence type="ECO:0000256" key="5">
    <source>
        <dbReference type="ARBA" id="ARBA00022884"/>
    </source>
</evidence>
<evidence type="ECO:0000256" key="2">
    <source>
        <dbReference type="ARBA" id="ARBA00004496"/>
    </source>
</evidence>
<evidence type="ECO:0000313" key="8">
    <source>
        <dbReference type="EMBL" id="KAF5360337.1"/>
    </source>
</evidence>
<evidence type="ECO:0000256" key="6">
    <source>
        <dbReference type="ARBA" id="ARBA00023125"/>
    </source>
</evidence>
<evidence type="ECO:0000256" key="1">
    <source>
        <dbReference type="ARBA" id="ARBA00004123"/>
    </source>
</evidence>
<evidence type="ECO:0000256" key="3">
    <source>
        <dbReference type="ARBA" id="ARBA00005902"/>
    </source>
</evidence>
<keyword evidence="9" id="KW-1185">Reference proteome</keyword>
<comment type="subcellular location">
    <subcellularLocation>
        <location evidence="2">Cytoplasm</location>
    </subcellularLocation>
    <subcellularLocation>
        <location evidence="1">Nucleus</location>
    </subcellularLocation>
</comment>
<organism evidence="8 9">
    <name type="scientific">Leucocoprinus leucothites</name>
    <dbReference type="NCBI Taxonomy" id="201217"/>
    <lineage>
        <taxon>Eukaryota</taxon>
        <taxon>Fungi</taxon>
        <taxon>Dikarya</taxon>
        <taxon>Basidiomycota</taxon>
        <taxon>Agaricomycotina</taxon>
        <taxon>Agaricomycetes</taxon>
        <taxon>Agaricomycetidae</taxon>
        <taxon>Agaricales</taxon>
        <taxon>Agaricineae</taxon>
        <taxon>Agaricaceae</taxon>
        <taxon>Leucocoprinus</taxon>
    </lineage>
</organism>
<dbReference type="GO" id="GO:0003697">
    <property type="term" value="F:single-stranded DNA binding"/>
    <property type="evidence" value="ECO:0007669"/>
    <property type="project" value="InterPro"/>
</dbReference>
<dbReference type="GO" id="GO:0003723">
    <property type="term" value="F:RNA binding"/>
    <property type="evidence" value="ECO:0007669"/>
    <property type="project" value="UniProtKB-KW"/>
</dbReference>
<keyword evidence="6" id="KW-0238">DNA-binding</keyword>
<dbReference type="FunFam" id="1.20.58.200:FF:000002">
    <property type="entry name" value="Putative translin"/>
    <property type="match status" value="1"/>
</dbReference>
<gene>
    <name evidence="8" type="ORF">D9756_004802</name>
</gene>
<dbReference type="CDD" id="cd14819">
    <property type="entry name" value="Translin"/>
    <property type="match status" value="1"/>
</dbReference>
<dbReference type="InterPro" id="IPR033956">
    <property type="entry name" value="Translin"/>
</dbReference>
<keyword evidence="7" id="KW-0539">Nucleus</keyword>
<dbReference type="InterPro" id="IPR002848">
    <property type="entry name" value="Translin_fam"/>
</dbReference>
<dbReference type="Proteomes" id="UP000559027">
    <property type="component" value="Unassembled WGS sequence"/>
</dbReference>
<dbReference type="SUPFAM" id="SSF74784">
    <property type="entry name" value="Translin"/>
    <property type="match status" value="1"/>
</dbReference>
<dbReference type="Pfam" id="PF01997">
    <property type="entry name" value="Translin"/>
    <property type="match status" value="1"/>
</dbReference>
<dbReference type="EMBL" id="JAACJO010000003">
    <property type="protein sequence ID" value="KAF5360337.1"/>
    <property type="molecule type" value="Genomic_DNA"/>
</dbReference>
<reference evidence="8 9" key="1">
    <citation type="journal article" date="2020" name="ISME J.">
        <title>Uncovering the hidden diversity of litter-decomposition mechanisms in mushroom-forming fungi.</title>
        <authorList>
            <person name="Floudas D."/>
            <person name="Bentzer J."/>
            <person name="Ahren D."/>
            <person name="Johansson T."/>
            <person name="Persson P."/>
            <person name="Tunlid A."/>
        </authorList>
    </citation>
    <scope>NUCLEOTIDE SEQUENCE [LARGE SCALE GENOMIC DNA]</scope>
    <source>
        <strain evidence="8 9">CBS 146.42</strain>
    </source>
</reference>
<dbReference type="GO" id="GO:0043565">
    <property type="term" value="F:sequence-specific DNA binding"/>
    <property type="evidence" value="ECO:0007669"/>
    <property type="project" value="InterPro"/>
</dbReference>
<comment type="similarity">
    <text evidence="3">Belongs to the translin family.</text>
</comment>
<evidence type="ECO:0000256" key="4">
    <source>
        <dbReference type="ARBA" id="ARBA00022490"/>
    </source>
</evidence>
<dbReference type="InterPro" id="IPR016069">
    <property type="entry name" value="Translin_C"/>
</dbReference>